<dbReference type="InterPro" id="IPR034686">
    <property type="entry name" value="Terpene_cyclase-like_2"/>
</dbReference>
<protein>
    <recommendedName>
        <fullName evidence="2">Terpene synthase</fullName>
        <ecNumber evidence="2">4.2.3.-</ecNumber>
    </recommendedName>
</protein>
<dbReference type="EMBL" id="JAMQOL010000082">
    <property type="protein sequence ID" value="MCM4084749.1"/>
    <property type="molecule type" value="Genomic_DNA"/>
</dbReference>
<organism evidence="3 4">
    <name type="scientific">Paractinoplanes hotanensis</name>
    <dbReference type="NCBI Taxonomy" id="2906497"/>
    <lineage>
        <taxon>Bacteria</taxon>
        <taxon>Bacillati</taxon>
        <taxon>Actinomycetota</taxon>
        <taxon>Actinomycetes</taxon>
        <taxon>Micromonosporales</taxon>
        <taxon>Micromonosporaceae</taxon>
        <taxon>Paractinoplanes</taxon>
    </lineage>
</organism>
<keyword evidence="4" id="KW-1185">Reference proteome</keyword>
<name>A0ABT0YFD6_9ACTN</name>
<dbReference type="PANTHER" id="PTHR35201:SF4">
    <property type="entry name" value="BETA-PINACENE SYNTHASE-RELATED"/>
    <property type="match status" value="1"/>
</dbReference>
<reference evidence="3 4" key="1">
    <citation type="submission" date="2022-06" db="EMBL/GenBank/DDBJ databases">
        <title>Actinoplanes abujensis sp. nov., isolated from Nigerian arid soil.</title>
        <authorList>
            <person name="Ding P."/>
        </authorList>
    </citation>
    <scope>NUCLEOTIDE SEQUENCE [LARGE SCALE GENOMIC DNA]</scope>
    <source>
        <strain evidence="4">TRM88002</strain>
    </source>
</reference>
<sequence length="325" mass="37017">MTSGLPRLKLAFDNGRYPSEKLVRARARAIHDRLEAHQLGSFVPDEDIMVDLICRISSVADADTIAPIADWVLWIFPLDDLFEQVFATRQVADLASVESPAFADRRLADAMPQIVVSGVRDWYDDVVRRMSRHWVDLFRQDLDSFVLHAVRHAGSATTAPPPTIEEFVRLRREEGAAKPTIDLIEVAARADLPGEFRAARPWQELRDICADVLTWTNDLYSYRKERSEGRHFNLVEVLSQRMDLPEEEARARVVAMTDDKVQEFIAKAAALRRGRALARLPEDVRAGVLRCITGMENWMQGQYEWFTITRPARYQVSAMTDGHDG</sequence>
<dbReference type="SFLD" id="SFLDG01020">
    <property type="entry name" value="Terpene_Cyclase_Like_2"/>
    <property type="match status" value="1"/>
</dbReference>
<evidence type="ECO:0000256" key="2">
    <source>
        <dbReference type="RuleBase" id="RU366034"/>
    </source>
</evidence>
<evidence type="ECO:0000313" key="4">
    <source>
        <dbReference type="Proteomes" id="UP001523216"/>
    </source>
</evidence>
<keyword evidence="1 2" id="KW-0456">Lyase</keyword>
<accession>A0ABT0YFD6</accession>
<dbReference type="SFLD" id="SFLDS00005">
    <property type="entry name" value="Isoprenoid_Synthase_Type_I"/>
    <property type="match status" value="1"/>
</dbReference>
<dbReference type="InterPro" id="IPR008949">
    <property type="entry name" value="Isoprenoid_synthase_dom_sf"/>
</dbReference>
<dbReference type="PANTHER" id="PTHR35201">
    <property type="entry name" value="TERPENE SYNTHASE"/>
    <property type="match status" value="1"/>
</dbReference>
<dbReference type="SUPFAM" id="SSF48576">
    <property type="entry name" value="Terpenoid synthases"/>
    <property type="match status" value="1"/>
</dbReference>
<dbReference type="Gene3D" id="1.10.600.10">
    <property type="entry name" value="Farnesyl Diphosphate Synthase"/>
    <property type="match status" value="1"/>
</dbReference>
<dbReference type="Proteomes" id="UP001523216">
    <property type="component" value="Unassembled WGS sequence"/>
</dbReference>
<evidence type="ECO:0000256" key="1">
    <source>
        <dbReference type="ARBA" id="ARBA00023239"/>
    </source>
</evidence>
<comment type="similarity">
    <text evidence="2">Belongs to the terpene synthase family.</text>
</comment>
<dbReference type="RefSeq" id="WP_251804487.1">
    <property type="nucleotide sequence ID" value="NZ_JAMQOL010000082.1"/>
</dbReference>
<keyword evidence="2" id="KW-0460">Magnesium</keyword>
<dbReference type="Pfam" id="PF19086">
    <property type="entry name" value="Terpene_syn_C_2"/>
    <property type="match status" value="1"/>
</dbReference>
<proteinExistence type="inferred from homology"/>
<evidence type="ECO:0000313" key="3">
    <source>
        <dbReference type="EMBL" id="MCM4084749.1"/>
    </source>
</evidence>
<comment type="caution">
    <text evidence="3">The sequence shown here is derived from an EMBL/GenBank/DDBJ whole genome shotgun (WGS) entry which is preliminary data.</text>
</comment>
<keyword evidence="2" id="KW-0479">Metal-binding</keyword>
<dbReference type="EC" id="4.2.3.-" evidence="2"/>
<gene>
    <name evidence="3" type="ORF">LXN57_45200</name>
</gene>
<comment type="cofactor">
    <cofactor evidence="2">
        <name>Mg(2+)</name>
        <dbReference type="ChEBI" id="CHEBI:18420"/>
    </cofactor>
</comment>